<name>A0A9J6RY94_KLEPN</name>
<comment type="caution">
    <text evidence="2">The sequence shown here is derived from an EMBL/GenBank/DDBJ whole genome shotgun (WGS) entry which is preliminary data.</text>
</comment>
<dbReference type="RefSeq" id="WP_069334952.1">
    <property type="nucleotide sequence ID" value="NZ_JABXNY010000027.1"/>
</dbReference>
<gene>
    <name evidence="2" type="ORF">GJJ18_10930</name>
</gene>
<feature type="domain" description="Endonuclease GajA/Old nuclease/RecF-like AAA" evidence="1">
    <location>
        <begin position="72"/>
        <end position="275"/>
    </location>
</feature>
<dbReference type="Gene3D" id="3.40.50.300">
    <property type="entry name" value="P-loop containing nucleotide triphosphate hydrolases"/>
    <property type="match status" value="1"/>
</dbReference>
<dbReference type="PANTHER" id="PTHR43581">
    <property type="entry name" value="ATP/GTP PHOSPHATASE"/>
    <property type="match status" value="1"/>
</dbReference>
<proteinExistence type="predicted"/>
<dbReference type="Pfam" id="PF13175">
    <property type="entry name" value="AAA_15"/>
    <property type="match status" value="1"/>
</dbReference>
<dbReference type="SUPFAM" id="SSF52540">
    <property type="entry name" value="P-loop containing nucleoside triphosphate hydrolases"/>
    <property type="match status" value="1"/>
</dbReference>
<dbReference type="InterPro" id="IPR051396">
    <property type="entry name" value="Bact_Antivir_Def_Nuclease"/>
</dbReference>
<accession>A0A9J6RY94</accession>
<evidence type="ECO:0000313" key="2">
    <source>
        <dbReference type="EMBL" id="MRL35941.1"/>
    </source>
</evidence>
<dbReference type="AlphaFoldDB" id="A0A9J6RY94"/>
<protein>
    <submittedName>
        <fullName evidence="2">AAA family ATPase</fullName>
    </submittedName>
</protein>
<dbReference type="EMBL" id="WJWF01000008">
    <property type="protein sequence ID" value="MRL35941.1"/>
    <property type="molecule type" value="Genomic_DNA"/>
</dbReference>
<evidence type="ECO:0000259" key="1">
    <source>
        <dbReference type="Pfam" id="PF13175"/>
    </source>
</evidence>
<organism evidence="2">
    <name type="scientific">Klebsiella pneumoniae</name>
    <dbReference type="NCBI Taxonomy" id="573"/>
    <lineage>
        <taxon>Bacteria</taxon>
        <taxon>Pseudomonadati</taxon>
        <taxon>Pseudomonadota</taxon>
        <taxon>Gammaproteobacteria</taxon>
        <taxon>Enterobacterales</taxon>
        <taxon>Enterobacteriaceae</taxon>
        <taxon>Klebsiella/Raoultella group</taxon>
        <taxon>Klebsiella</taxon>
        <taxon>Klebsiella pneumoniae complex</taxon>
    </lineage>
</organism>
<reference evidence="2" key="1">
    <citation type="submission" date="2019-10" db="EMBL/GenBank/DDBJ databases">
        <title>Molecular typing, antibiotic resistance determination and virulence profiling for 36 multidrug-resistant clinical Klebsiella pneumoniae isolates using second- and third-generation sequencing.</title>
        <authorList>
            <person name="Shelenkov A."/>
            <person name="Mikhaylova Y."/>
            <person name="Yanushevich Y."/>
            <person name="Samoilov A."/>
            <person name="Petrova L."/>
            <person name="Fomina V."/>
            <person name="Gusarov V."/>
            <person name="Zamyatin M."/>
            <person name="Shagin D."/>
        </authorList>
    </citation>
    <scope>NUCLEOTIDE SEQUENCE [LARGE SCALE GENOMIC DNA]</scope>
    <source>
        <strain evidence="2">CriePir115</strain>
    </source>
</reference>
<dbReference type="InterPro" id="IPR027417">
    <property type="entry name" value="P-loop_NTPase"/>
</dbReference>
<dbReference type="PANTHER" id="PTHR43581:SF2">
    <property type="entry name" value="EXCINUCLEASE ATPASE SUBUNIT"/>
    <property type="match status" value="1"/>
</dbReference>
<sequence>MDLMKIKINNIKNIKNADIELPIEGGLYSLVGGNGCGKSTLMLIMSVLLSSKRFNMLQDEDFDDNSTIDVAISADDYEESNHWFVKKRQRNNENMWWCSSRPLSYKGVYEGSLFYGARFRDSTIVDKLLRNNRIKDDQIVDAFDYVKDNLSYILHGDYNHYKDMKKIKNKNISENFELSNLPYFMTTQKGDLLSQYRMSSGECLLISLLNYIYHTLINQGKNRSVTDRTFFILIDEIELALHPIAISRLIGYLNSLLESYPKLCVYLTSHSPEVIRALKPQNMYLINNNEGILELINPCFPSYAIREVYRHDGFDYLILAEDALASLVIDSVLSDTGLKNSRLIHISPVGGWQNVLNLHLDLLRNNVIGVNKQIVSILDGDVVSDVAKKNEYKNLAKLFLPIQSIEKFIFSIVFNKANDRLRKTINDKYFPIKSLDDLAAEHHKQYPGTPKSPDKLFYFRVKKDLENRNINESYFIRNLSEDIKREVDFTSFGAQLQRLLS</sequence>
<dbReference type="InterPro" id="IPR041685">
    <property type="entry name" value="AAA_GajA/Old/RecF-like"/>
</dbReference>